<dbReference type="CDD" id="cd04724">
    <property type="entry name" value="Tryptophan_synthase_alpha"/>
    <property type="match status" value="1"/>
</dbReference>
<dbReference type="PANTHER" id="PTHR43406">
    <property type="entry name" value="TRYPTOPHAN SYNTHASE, ALPHA CHAIN"/>
    <property type="match status" value="1"/>
</dbReference>
<comment type="caution">
    <text evidence="10">The sequence shown here is derived from an EMBL/GenBank/DDBJ whole genome shotgun (WGS) entry which is preliminary data.</text>
</comment>
<dbReference type="InterPro" id="IPR018204">
    <property type="entry name" value="Trp_synthase_alpha_AS"/>
</dbReference>
<evidence type="ECO:0000256" key="1">
    <source>
        <dbReference type="ARBA" id="ARBA00004733"/>
    </source>
</evidence>
<proteinExistence type="inferred from homology"/>
<dbReference type="GO" id="GO:0004834">
    <property type="term" value="F:tryptophan synthase activity"/>
    <property type="evidence" value="ECO:0007669"/>
    <property type="project" value="UniProtKB-EC"/>
</dbReference>
<keyword evidence="11" id="KW-1185">Reference proteome</keyword>
<evidence type="ECO:0000256" key="6">
    <source>
        <dbReference type="ARBA" id="ARBA00023141"/>
    </source>
</evidence>
<dbReference type="Pfam" id="PF00290">
    <property type="entry name" value="Trp_syntA"/>
    <property type="match status" value="1"/>
</dbReference>
<keyword evidence="6" id="KW-0057">Aromatic amino acid biosynthesis</keyword>
<comment type="catalytic activity">
    <reaction evidence="8">
        <text>(1S,2R)-1-C-(indol-3-yl)glycerol 3-phosphate + L-serine = D-glyceraldehyde 3-phosphate + L-tryptophan + H2O</text>
        <dbReference type="Rhea" id="RHEA:10532"/>
        <dbReference type="ChEBI" id="CHEBI:15377"/>
        <dbReference type="ChEBI" id="CHEBI:33384"/>
        <dbReference type="ChEBI" id="CHEBI:57912"/>
        <dbReference type="ChEBI" id="CHEBI:58866"/>
        <dbReference type="ChEBI" id="CHEBI:59776"/>
        <dbReference type="EC" id="4.2.1.20"/>
    </reaction>
</comment>
<dbReference type="PANTHER" id="PTHR43406:SF1">
    <property type="entry name" value="TRYPTOPHAN SYNTHASE ALPHA CHAIN, CHLOROPLASTIC"/>
    <property type="match status" value="1"/>
</dbReference>
<evidence type="ECO:0000256" key="5">
    <source>
        <dbReference type="ARBA" id="ARBA00022822"/>
    </source>
</evidence>
<keyword evidence="7 10" id="KW-0456">Lyase</keyword>
<evidence type="ECO:0000313" key="11">
    <source>
        <dbReference type="Proteomes" id="UP000437736"/>
    </source>
</evidence>
<dbReference type="SUPFAM" id="SSF51366">
    <property type="entry name" value="Ribulose-phoshate binding barrel"/>
    <property type="match status" value="1"/>
</dbReference>
<evidence type="ECO:0000313" key="10">
    <source>
        <dbReference type="EMBL" id="MST35253.1"/>
    </source>
</evidence>
<dbReference type="EC" id="4.2.1.20" evidence="3"/>
<comment type="pathway">
    <text evidence="1">Amino-acid biosynthesis; L-tryptophan biosynthesis; L-tryptophan from chorismate: step 5/5.</text>
</comment>
<dbReference type="HAMAP" id="MF_00131">
    <property type="entry name" value="Trp_synth_alpha"/>
    <property type="match status" value="1"/>
</dbReference>
<dbReference type="InterPro" id="IPR002028">
    <property type="entry name" value="Trp_synthase_suA"/>
</dbReference>
<dbReference type="PROSITE" id="PS00167">
    <property type="entry name" value="TRP_SYNTHASE_ALPHA"/>
    <property type="match status" value="1"/>
</dbReference>
<comment type="similarity">
    <text evidence="9">Belongs to the TrpA family.</text>
</comment>
<organism evidence="10 11">
    <name type="scientific">Acidiferrimicrobium australe</name>
    <dbReference type="NCBI Taxonomy" id="2664430"/>
    <lineage>
        <taxon>Bacteria</taxon>
        <taxon>Bacillati</taxon>
        <taxon>Actinomycetota</taxon>
        <taxon>Acidimicrobiia</taxon>
        <taxon>Acidimicrobiales</taxon>
        <taxon>Acidimicrobiaceae</taxon>
        <taxon>Acidiferrimicrobium</taxon>
    </lineage>
</organism>
<evidence type="ECO:0000256" key="7">
    <source>
        <dbReference type="ARBA" id="ARBA00023239"/>
    </source>
</evidence>
<evidence type="ECO:0000256" key="8">
    <source>
        <dbReference type="ARBA" id="ARBA00049047"/>
    </source>
</evidence>
<feature type="non-terminal residue" evidence="10">
    <location>
        <position position="242"/>
    </location>
</feature>
<dbReference type="NCBIfam" id="TIGR00262">
    <property type="entry name" value="trpA"/>
    <property type="match status" value="1"/>
</dbReference>
<protein>
    <recommendedName>
        <fullName evidence="3">tryptophan synthase</fullName>
        <ecNumber evidence="3">4.2.1.20</ecNumber>
    </recommendedName>
</protein>
<evidence type="ECO:0000256" key="9">
    <source>
        <dbReference type="RuleBase" id="RU003662"/>
    </source>
</evidence>
<dbReference type="EMBL" id="WJHE01001553">
    <property type="protein sequence ID" value="MST35253.1"/>
    <property type="molecule type" value="Genomic_DNA"/>
</dbReference>
<accession>A0ABW9QZY1</accession>
<gene>
    <name evidence="10" type="ORF">GHK86_21290</name>
</gene>
<evidence type="ECO:0000256" key="3">
    <source>
        <dbReference type="ARBA" id="ARBA00012043"/>
    </source>
</evidence>
<name>A0ABW9QZY1_9ACTN</name>
<reference evidence="10 11" key="1">
    <citation type="submission" date="2019-11" db="EMBL/GenBank/DDBJ databases">
        <title>Acidiferrimicrobium australis gen. nov., sp. nov., an acidophilic and obligately heterotrophic, member of the Actinobacteria that catalyses dissimilatory oxido- reduction of iron isolated from metal-rich acidic water in Chile.</title>
        <authorList>
            <person name="Gonzalez D."/>
            <person name="Huber K."/>
            <person name="Hedrich S."/>
            <person name="Rojas-Villalobos C."/>
            <person name="Quatrini R."/>
            <person name="Dinamarca M.A."/>
            <person name="Schwarz A."/>
            <person name="Canales C."/>
            <person name="Nancucheo I."/>
        </authorList>
    </citation>
    <scope>NUCLEOTIDE SEQUENCE [LARGE SCALE GENOMIC DNA]</scope>
    <source>
        <strain evidence="10 11">USS-CCA1</strain>
    </source>
</reference>
<dbReference type="InterPro" id="IPR013785">
    <property type="entry name" value="Aldolase_TIM"/>
</dbReference>
<evidence type="ECO:0000256" key="4">
    <source>
        <dbReference type="ARBA" id="ARBA00022605"/>
    </source>
</evidence>
<dbReference type="Gene3D" id="3.20.20.70">
    <property type="entry name" value="Aldolase class I"/>
    <property type="match status" value="1"/>
</dbReference>
<comment type="subunit">
    <text evidence="2">Tetramer of two alpha and two beta chains.</text>
</comment>
<keyword evidence="4" id="KW-0028">Amino-acid biosynthesis</keyword>
<dbReference type="Proteomes" id="UP000437736">
    <property type="component" value="Unassembled WGS sequence"/>
</dbReference>
<evidence type="ECO:0000256" key="2">
    <source>
        <dbReference type="ARBA" id="ARBA00011270"/>
    </source>
</evidence>
<sequence>MRARRDAGAKLLVTYMTGGLTTDWVDYVQVMVEAGADAVEIGLPFSDPMMDGPTIQEASVRALARGATPPAILAALAEREQPVPLVAMTYYNLVFRAGVERFAAGLADAGVTGAIVPDIPLEESGPWERAAAAAGVATVLLAAPVSPDDRLAELCRRSRGFVYGVNLMGVTGERATLAGSAGVLAKRLKQRTDLPVVMGFGISTPAQAAEAAAEADGVVVASALMRAVLDGASVASVGERVA</sequence>
<keyword evidence="5" id="KW-0822">Tryptophan biosynthesis</keyword>
<dbReference type="InterPro" id="IPR011060">
    <property type="entry name" value="RibuloseP-bd_barrel"/>
</dbReference>